<sequence>MENSCLMLLISNLYFCIDFATAHLQHCFGVITLKHHTPYQERYACVGKRPEAMDYIVGLAKELLARNISMVGASHQKRSSQLDVNLATYQKLLGRSIAVDISKKAISVRMRLEIV</sequence>
<dbReference type="EMBL" id="JYDV01000001">
    <property type="protein sequence ID" value="KRZ46378.1"/>
    <property type="molecule type" value="Genomic_DNA"/>
</dbReference>
<evidence type="ECO:0000313" key="3">
    <source>
        <dbReference type="EMBL" id="KRZ32847.1"/>
    </source>
</evidence>
<keyword evidence="6" id="KW-1185">Reference proteome</keyword>
<proteinExistence type="predicted"/>
<name>A0A0V1KFW8_TRIPS</name>
<protein>
    <submittedName>
        <fullName evidence="4">Uncharacterized protein</fullName>
    </submittedName>
</protein>
<gene>
    <name evidence="2" type="ORF">T4B_11165</name>
    <name evidence="3" type="ORF">T4B_7206</name>
    <name evidence="5" type="ORF">T4C_5762</name>
    <name evidence="4" type="ORF">T4C_6959</name>
</gene>
<evidence type="ECO:0000313" key="6">
    <source>
        <dbReference type="Proteomes" id="UP000054805"/>
    </source>
</evidence>
<evidence type="ECO:0000313" key="7">
    <source>
        <dbReference type="Proteomes" id="UP000054826"/>
    </source>
</evidence>
<dbReference type="EMBL" id="JYDS01000013">
    <property type="protein sequence ID" value="KRZ32847.1"/>
    <property type="molecule type" value="Genomic_DNA"/>
</dbReference>
<dbReference type="AlphaFoldDB" id="A0A0V1KFW8"/>
<organism evidence="4 7">
    <name type="scientific">Trichinella pseudospiralis</name>
    <name type="common">Parasitic roundworm</name>
    <dbReference type="NCBI Taxonomy" id="6337"/>
    <lineage>
        <taxon>Eukaryota</taxon>
        <taxon>Metazoa</taxon>
        <taxon>Ecdysozoa</taxon>
        <taxon>Nematoda</taxon>
        <taxon>Enoplea</taxon>
        <taxon>Dorylaimia</taxon>
        <taxon>Trichinellida</taxon>
        <taxon>Trichinellidae</taxon>
        <taxon>Trichinella</taxon>
    </lineage>
</organism>
<evidence type="ECO:0000256" key="1">
    <source>
        <dbReference type="SAM" id="SignalP"/>
    </source>
</evidence>
<accession>A0A0V1KFW8</accession>
<feature type="signal peptide" evidence="1">
    <location>
        <begin position="1"/>
        <end position="22"/>
    </location>
</feature>
<dbReference type="Proteomes" id="UP000054826">
    <property type="component" value="Unassembled WGS sequence"/>
</dbReference>
<dbReference type="Proteomes" id="UP000054805">
    <property type="component" value="Unassembled WGS sequence"/>
</dbReference>
<comment type="caution">
    <text evidence="4">The sequence shown here is derived from an EMBL/GenBank/DDBJ whole genome shotgun (WGS) entry which is preliminary data.</text>
</comment>
<reference evidence="6 7" key="1">
    <citation type="submission" date="2015-01" db="EMBL/GenBank/DDBJ databases">
        <title>Evolution of Trichinella species and genotypes.</title>
        <authorList>
            <person name="Korhonen P.K."/>
            <person name="Edoardo P."/>
            <person name="Giuseppe L.R."/>
            <person name="Gasser R.B."/>
        </authorList>
    </citation>
    <scope>NUCLEOTIDE SEQUENCE [LARGE SCALE GENOMIC DNA]</scope>
    <source>
        <strain evidence="4">ISS176</strain>
        <strain evidence="2">ISS588</strain>
    </source>
</reference>
<evidence type="ECO:0000313" key="2">
    <source>
        <dbReference type="EMBL" id="KRZ10452.1"/>
    </source>
</evidence>
<evidence type="ECO:0000313" key="4">
    <source>
        <dbReference type="EMBL" id="KRZ45966.1"/>
    </source>
</evidence>
<evidence type="ECO:0000313" key="5">
    <source>
        <dbReference type="EMBL" id="KRZ46378.1"/>
    </source>
</evidence>
<feature type="chain" id="PRO_5007438856" evidence="1">
    <location>
        <begin position="23"/>
        <end position="115"/>
    </location>
</feature>
<keyword evidence="1" id="KW-0732">Signal</keyword>
<dbReference type="EMBL" id="JYDS01000365">
    <property type="protein sequence ID" value="KRZ10452.1"/>
    <property type="molecule type" value="Genomic_DNA"/>
</dbReference>
<dbReference type="EMBL" id="JYDV01000001">
    <property type="protein sequence ID" value="KRZ45966.1"/>
    <property type="molecule type" value="Genomic_DNA"/>
</dbReference>